<organism evidence="11 12">
    <name type="scientific">Loxostege sticticalis</name>
    <name type="common">Beet webworm moth</name>
    <dbReference type="NCBI Taxonomy" id="481309"/>
    <lineage>
        <taxon>Eukaryota</taxon>
        <taxon>Metazoa</taxon>
        <taxon>Ecdysozoa</taxon>
        <taxon>Arthropoda</taxon>
        <taxon>Hexapoda</taxon>
        <taxon>Insecta</taxon>
        <taxon>Pterygota</taxon>
        <taxon>Neoptera</taxon>
        <taxon>Endopterygota</taxon>
        <taxon>Lepidoptera</taxon>
        <taxon>Glossata</taxon>
        <taxon>Ditrysia</taxon>
        <taxon>Pyraloidea</taxon>
        <taxon>Crambidae</taxon>
        <taxon>Pyraustinae</taxon>
        <taxon>Loxostege</taxon>
    </lineage>
</organism>
<dbReference type="Gene3D" id="1.25.40.20">
    <property type="entry name" value="Ankyrin repeat-containing domain"/>
    <property type="match status" value="1"/>
</dbReference>
<accession>A0ABR3I0A0</accession>
<feature type="region of interest" description="Disordered" evidence="9">
    <location>
        <begin position="838"/>
        <end position="866"/>
    </location>
</feature>
<keyword evidence="2" id="KW-0805">Transcription regulation</keyword>
<feature type="compositionally biased region" description="Polar residues" evidence="9">
    <location>
        <begin position="1"/>
        <end position="15"/>
    </location>
</feature>
<feature type="compositionally biased region" description="Basic and acidic residues" evidence="9">
    <location>
        <begin position="519"/>
        <end position="529"/>
    </location>
</feature>
<dbReference type="InterPro" id="IPR032397">
    <property type="entry name" value="RHD_dimer"/>
</dbReference>
<evidence type="ECO:0000256" key="9">
    <source>
        <dbReference type="SAM" id="MobiDB-lite"/>
    </source>
</evidence>
<evidence type="ECO:0000256" key="7">
    <source>
        <dbReference type="ARBA" id="ARBA00023242"/>
    </source>
</evidence>
<dbReference type="Pfam" id="PF00023">
    <property type="entry name" value="Ank"/>
    <property type="match status" value="1"/>
</dbReference>
<dbReference type="PROSITE" id="PS50297">
    <property type="entry name" value="ANK_REP_REGION"/>
    <property type="match status" value="2"/>
</dbReference>
<dbReference type="InterPro" id="IPR037059">
    <property type="entry name" value="RHD_DNA_bind_dom_sf"/>
</dbReference>
<dbReference type="Gene3D" id="1.10.533.10">
    <property type="entry name" value="Death Domain, Fas"/>
    <property type="match status" value="1"/>
</dbReference>
<dbReference type="SUPFAM" id="SSF49417">
    <property type="entry name" value="p53-like transcription factors"/>
    <property type="match status" value="1"/>
</dbReference>
<dbReference type="SMART" id="SM00429">
    <property type="entry name" value="IPT"/>
    <property type="match status" value="1"/>
</dbReference>
<feature type="repeat" description="ANK" evidence="8">
    <location>
        <begin position="743"/>
        <end position="766"/>
    </location>
</feature>
<feature type="compositionally biased region" description="Low complexity" evidence="9">
    <location>
        <begin position="355"/>
        <end position="368"/>
    </location>
</feature>
<dbReference type="EMBL" id="JBEUOH010000010">
    <property type="protein sequence ID" value="KAL0882252.1"/>
    <property type="molecule type" value="Genomic_DNA"/>
</dbReference>
<evidence type="ECO:0000256" key="1">
    <source>
        <dbReference type="ARBA" id="ARBA00004123"/>
    </source>
</evidence>
<dbReference type="InterPro" id="IPR000451">
    <property type="entry name" value="NFkB/Dor"/>
</dbReference>
<comment type="caution">
    <text evidence="11">The sequence shown here is derived from an EMBL/GenBank/DDBJ whole genome shotgun (WGS) entry which is preliminary data.</text>
</comment>
<evidence type="ECO:0000256" key="3">
    <source>
        <dbReference type="ARBA" id="ARBA00023043"/>
    </source>
</evidence>
<dbReference type="SUPFAM" id="SSF48403">
    <property type="entry name" value="Ankyrin repeat"/>
    <property type="match status" value="1"/>
</dbReference>
<evidence type="ECO:0000256" key="2">
    <source>
        <dbReference type="ARBA" id="ARBA00023015"/>
    </source>
</evidence>
<feature type="repeat" description="ANK" evidence="8">
    <location>
        <begin position="710"/>
        <end position="742"/>
    </location>
</feature>
<keyword evidence="6" id="KW-0804">Transcription</keyword>
<evidence type="ECO:0000259" key="10">
    <source>
        <dbReference type="PROSITE" id="PS50254"/>
    </source>
</evidence>
<dbReference type="PANTHER" id="PTHR24169:SF28">
    <property type="entry name" value="NUCLEAR FACTOR NF-KAPPA-B P110 SUBUNIT"/>
    <property type="match status" value="1"/>
</dbReference>
<evidence type="ECO:0000313" key="11">
    <source>
        <dbReference type="EMBL" id="KAL0882252.1"/>
    </source>
</evidence>
<gene>
    <name evidence="11" type="ORF">ABMA27_000785</name>
</gene>
<dbReference type="InterPro" id="IPR008967">
    <property type="entry name" value="p53-like_TF_DNA-bd_sf"/>
</dbReference>
<feature type="compositionally biased region" description="Acidic residues" evidence="9">
    <location>
        <begin position="851"/>
        <end position="866"/>
    </location>
</feature>
<evidence type="ECO:0000256" key="4">
    <source>
        <dbReference type="ARBA" id="ARBA00023125"/>
    </source>
</evidence>
<dbReference type="SUPFAM" id="SSF47986">
    <property type="entry name" value="DEATH domain"/>
    <property type="match status" value="1"/>
</dbReference>
<dbReference type="Gene3D" id="2.60.40.10">
    <property type="entry name" value="Immunoglobulins"/>
    <property type="match status" value="1"/>
</dbReference>
<dbReference type="Pfam" id="PF00554">
    <property type="entry name" value="RHD_DNA_bind"/>
    <property type="match status" value="1"/>
</dbReference>
<dbReference type="InterPro" id="IPR036770">
    <property type="entry name" value="Ankyrin_rpt-contain_sf"/>
</dbReference>
<dbReference type="InterPro" id="IPR011029">
    <property type="entry name" value="DEATH-like_dom_sf"/>
</dbReference>
<feature type="region of interest" description="Disordered" evidence="9">
    <location>
        <begin position="326"/>
        <end position="371"/>
    </location>
</feature>
<keyword evidence="3 8" id="KW-0040">ANK repeat</keyword>
<keyword evidence="5" id="KW-0010">Activator</keyword>
<feature type="region of interest" description="Disordered" evidence="9">
    <location>
        <begin position="1"/>
        <end position="32"/>
    </location>
</feature>
<dbReference type="PROSITE" id="PS50254">
    <property type="entry name" value="REL_2"/>
    <property type="match status" value="1"/>
</dbReference>
<dbReference type="InterPro" id="IPR011539">
    <property type="entry name" value="RHD_DNA_bind_dom"/>
</dbReference>
<dbReference type="CDD" id="cd01177">
    <property type="entry name" value="IPT_NFkappaB"/>
    <property type="match status" value="1"/>
</dbReference>
<dbReference type="InterPro" id="IPR002110">
    <property type="entry name" value="Ankyrin_rpt"/>
</dbReference>
<keyword evidence="12" id="KW-1185">Reference proteome</keyword>
<keyword evidence="4" id="KW-0238">DNA-binding</keyword>
<dbReference type="Pfam" id="PF00531">
    <property type="entry name" value="Death"/>
    <property type="match status" value="1"/>
</dbReference>
<evidence type="ECO:0000256" key="5">
    <source>
        <dbReference type="ARBA" id="ARBA00023159"/>
    </source>
</evidence>
<protein>
    <recommendedName>
        <fullName evidence="10">RHD domain-containing protein</fullName>
    </recommendedName>
</protein>
<evidence type="ECO:0000256" key="8">
    <source>
        <dbReference type="PROSITE-ProRule" id="PRU00023"/>
    </source>
</evidence>
<feature type="compositionally biased region" description="Basic and acidic residues" evidence="9">
    <location>
        <begin position="536"/>
        <end position="548"/>
    </location>
</feature>
<keyword evidence="7" id="KW-0539">Nucleus</keyword>
<dbReference type="SUPFAM" id="SSF81296">
    <property type="entry name" value="E set domains"/>
    <property type="match status" value="1"/>
</dbReference>
<proteinExistence type="predicted"/>
<feature type="domain" description="RHD" evidence="10">
    <location>
        <begin position="55"/>
        <end position="232"/>
    </location>
</feature>
<dbReference type="Gene3D" id="2.60.40.340">
    <property type="entry name" value="Rel homology domain (RHD), DNA-binding domain"/>
    <property type="match status" value="1"/>
</dbReference>
<dbReference type="PROSITE" id="PS50088">
    <property type="entry name" value="ANK_REPEAT"/>
    <property type="match status" value="3"/>
</dbReference>
<dbReference type="InterPro" id="IPR002909">
    <property type="entry name" value="IPT_dom"/>
</dbReference>
<feature type="region of interest" description="Disordered" evidence="9">
    <location>
        <begin position="516"/>
        <end position="548"/>
    </location>
</feature>
<reference evidence="11 12" key="1">
    <citation type="submission" date="2024-06" db="EMBL/GenBank/DDBJ databases">
        <title>A chromosome-level genome assembly of beet webworm, Loxostege sticticalis.</title>
        <authorList>
            <person name="Zhang Y."/>
        </authorList>
    </citation>
    <scope>NUCLEOTIDE SEQUENCE [LARGE SCALE GENOMIC DNA]</scope>
    <source>
        <strain evidence="11">AQ026</strain>
        <tissue evidence="11">Whole body</tissue>
    </source>
</reference>
<name>A0ABR3I0A0_LOXSC</name>
<feature type="repeat" description="ANK" evidence="8">
    <location>
        <begin position="640"/>
        <end position="672"/>
    </location>
</feature>
<dbReference type="PANTHER" id="PTHR24169">
    <property type="entry name" value="NUCLEAR FACTOR NF-KAPPA-B PROTEIN"/>
    <property type="match status" value="1"/>
</dbReference>
<dbReference type="InterPro" id="IPR033926">
    <property type="entry name" value="IPT_NFkappaB"/>
</dbReference>
<feature type="compositionally biased region" description="Low complexity" evidence="9">
    <location>
        <begin position="23"/>
        <end position="32"/>
    </location>
</feature>
<dbReference type="PRINTS" id="PR00057">
    <property type="entry name" value="NFKBTNSCPFCT"/>
</dbReference>
<dbReference type="InterPro" id="IPR000488">
    <property type="entry name" value="Death_dom"/>
</dbReference>
<dbReference type="Pfam" id="PF16179">
    <property type="entry name" value="RHD_dimer"/>
    <property type="match status" value="1"/>
</dbReference>
<feature type="compositionally biased region" description="Basic and acidic residues" evidence="9">
    <location>
        <begin position="326"/>
        <end position="349"/>
    </location>
</feature>
<dbReference type="Proteomes" id="UP001549920">
    <property type="component" value="Unassembled WGS sequence"/>
</dbReference>
<dbReference type="InterPro" id="IPR013783">
    <property type="entry name" value="Ig-like_fold"/>
</dbReference>
<comment type="subcellular location">
    <subcellularLocation>
        <location evidence="1">Nucleus</location>
    </subcellularLocation>
</comment>
<dbReference type="SMART" id="SM00248">
    <property type="entry name" value="ANK"/>
    <property type="match status" value="6"/>
</dbReference>
<evidence type="ECO:0000313" key="12">
    <source>
        <dbReference type="Proteomes" id="UP001549920"/>
    </source>
</evidence>
<dbReference type="Pfam" id="PF12796">
    <property type="entry name" value="Ank_2"/>
    <property type="match status" value="1"/>
</dbReference>
<sequence>MISATSSDTEASNMESPRPHLGSPYSSPSQQVPQLAYSMTELTCADKKFLYQQDNGQPFLKITEEPQHYFRFRYRSEMVGTHGCLLGESSGTSKTKTHPTVELVNYKGRAIIRCRLAQKKSTDEHPHKLLEEEQDRDVSYEVPENGSFKVGFAGMGIIHTAKKDVPGLLYKKYSETNRNFDPKELRMYCENEAKGIDLNIVRLRFSAHDIVTNKEICPPVFSKPIHNLKSAATNDLKITRASRTCGRASGGDDVFLLVEKVNKKNIMVRLFELNENGEETWSANGHFLQSDVHHQYAIVFRTPPYQDKNITSAKKVFIELVRPSDGRTSEPKEFEYKPEKYGGRSDVPGKKRRANSSYSSYSSSTSNSLKSNGEVPATVLFYMNQNSNEQNENPVNDVQMCTIPQLPQIPHASPSSSSDLGEAILYGMRAEGSPSCTLYDSPMMPQGVADPPDLQLNSAELERILKDNPSIPADEKERFCKADWSEYLKFTDSLSDIAETNGSSYSIDIVRSMLASDSGRGKKSEETSTKRPQTAVKEEKRPYPTDKTKGNGEYSAFYKAEDGAEVKKLVKELCEMIRNKSGVNKQIVRAKLERLFEMRLSNGDTFLHMTLCSKQPSLDYIVKLIHSMKMTHLLNLTNYQSQTILHLAVVYDMPKTVSFLVSKGCNPMIEDSEGNNALHYAVIYQNSLETLLAAIKSNNVPHDLNAYNNEKQTPLHLAVIYKSAESVRLLLTSGAGCGARDGAGRTPLHLAALDDALPVAALLLQHMPPTEIDATDGSEYTALQMACDGDVRENTLAIVKLLLDKGANPLKCQEHGATAWKLAKDKPEIREVMRAYLPAEPPLEDDVKSEPEDEPEQEDDFESADEGEACGLRELPLYIDELAAALDDVQGWRALAKQLELESLHSWYANTRSPARTLLNHIKECGENNVTSKSLAMVLENIGQKDAANIIRKHCAD</sequence>
<evidence type="ECO:0000256" key="6">
    <source>
        <dbReference type="ARBA" id="ARBA00023163"/>
    </source>
</evidence>
<dbReference type="InterPro" id="IPR014756">
    <property type="entry name" value="Ig_E-set"/>
</dbReference>
<dbReference type="Pfam" id="PF13857">
    <property type="entry name" value="Ank_5"/>
    <property type="match status" value="1"/>
</dbReference>